<evidence type="ECO:0000313" key="2">
    <source>
        <dbReference type="Proteomes" id="UP000003009"/>
    </source>
</evidence>
<dbReference type="EMBL" id="ACJW02000003">
    <property type="protein sequence ID" value="EEP67952.1"/>
    <property type="molecule type" value="Genomic_DNA"/>
</dbReference>
<proteinExistence type="predicted"/>
<comment type="caution">
    <text evidence="1">The sequence shown here is derived from an EMBL/GenBank/DDBJ whole genome shotgun (WGS) entry which is preliminary data.</text>
</comment>
<dbReference type="RefSeq" id="WP_003797269.1">
    <property type="nucleotide sequence ID" value="NZ_GG665872.1"/>
</dbReference>
<organism evidence="1 2">
    <name type="scientific">Kingella oralis ATCC 51147</name>
    <dbReference type="NCBI Taxonomy" id="629741"/>
    <lineage>
        <taxon>Bacteria</taxon>
        <taxon>Pseudomonadati</taxon>
        <taxon>Pseudomonadota</taxon>
        <taxon>Betaproteobacteria</taxon>
        <taxon>Neisseriales</taxon>
        <taxon>Neisseriaceae</taxon>
        <taxon>Kingella</taxon>
    </lineage>
</organism>
<sequence>MKTAKRIGILAALLFAFWLGMWTQAHRFPFACWMWEPIGSGTRDKAA</sequence>
<dbReference type="Proteomes" id="UP000003009">
    <property type="component" value="Unassembled WGS sequence"/>
</dbReference>
<evidence type="ECO:0000313" key="1">
    <source>
        <dbReference type="EMBL" id="EEP67952.1"/>
    </source>
</evidence>
<reference evidence="1" key="1">
    <citation type="submission" date="2009-04" db="EMBL/GenBank/DDBJ databases">
        <authorList>
            <person name="Weinstock G."/>
            <person name="Sodergren E."/>
            <person name="Clifton S."/>
            <person name="Fulton L."/>
            <person name="Fulton B."/>
            <person name="Courtney L."/>
            <person name="Fronick C."/>
            <person name="Harrison M."/>
            <person name="Strong C."/>
            <person name="Farmer C."/>
            <person name="Delahaunty K."/>
            <person name="Markovic C."/>
            <person name="Hall O."/>
            <person name="Minx P."/>
            <person name="Tomlinson C."/>
            <person name="Mitreva M."/>
            <person name="Nelson J."/>
            <person name="Hou S."/>
            <person name="Wollam A."/>
            <person name="Pepin K.H."/>
            <person name="Johnson M."/>
            <person name="Bhonagiri V."/>
            <person name="Nash W.E."/>
            <person name="Warren W."/>
            <person name="Chinwalla A."/>
            <person name="Mardis E.R."/>
            <person name="Wilson R.K."/>
        </authorList>
    </citation>
    <scope>NUCLEOTIDE SEQUENCE [LARGE SCALE GENOMIC DNA]</scope>
    <source>
        <strain evidence="1">ATCC 51147</strain>
    </source>
</reference>
<dbReference type="STRING" id="629741.GCWU000324_02203"/>
<dbReference type="GeneID" id="84905872"/>
<keyword evidence="2" id="KW-1185">Reference proteome</keyword>
<dbReference type="AlphaFoldDB" id="C4GJI0"/>
<gene>
    <name evidence="1" type="ORF">GCWU000324_02203</name>
</gene>
<protein>
    <submittedName>
        <fullName evidence="1">Uncharacterized protein</fullName>
    </submittedName>
</protein>
<name>C4GJI0_9NEIS</name>
<accession>C4GJI0</accession>
<dbReference type="HOGENOM" id="CLU_3169117_0_0_4"/>